<dbReference type="GO" id="GO:0000160">
    <property type="term" value="P:phosphorelay signal transduction system"/>
    <property type="evidence" value="ECO:0007669"/>
    <property type="project" value="InterPro"/>
</dbReference>
<dbReference type="EMBL" id="FQZH01000002">
    <property type="protein sequence ID" value="SHJ28655.1"/>
    <property type="molecule type" value="Genomic_DNA"/>
</dbReference>
<dbReference type="PROSITE" id="PS50110">
    <property type="entry name" value="RESPONSE_REGULATORY"/>
    <property type="match status" value="1"/>
</dbReference>
<evidence type="ECO:0000259" key="2">
    <source>
        <dbReference type="PROSITE" id="PS50110"/>
    </source>
</evidence>
<name>A0A1M6I2J6_9FLAO</name>
<reference evidence="3 4" key="1">
    <citation type="submission" date="2016-11" db="EMBL/GenBank/DDBJ databases">
        <authorList>
            <person name="Jaros S."/>
            <person name="Januszkiewicz K."/>
            <person name="Wedrychowicz H."/>
        </authorList>
    </citation>
    <scope>NUCLEOTIDE SEQUENCE [LARGE SCALE GENOMIC DNA]</scope>
    <source>
        <strain evidence="3 4">DSM 22807</strain>
    </source>
</reference>
<dbReference type="InterPro" id="IPR001789">
    <property type="entry name" value="Sig_transdc_resp-reg_receiver"/>
</dbReference>
<keyword evidence="1" id="KW-0597">Phosphoprotein</keyword>
<dbReference type="CDD" id="cd00156">
    <property type="entry name" value="REC"/>
    <property type="match status" value="1"/>
</dbReference>
<dbReference type="AlphaFoldDB" id="A0A1M6I2J6"/>
<dbReference type="OrthoDB" id="659223at2"/>
<evidence type="ECO:0000313" key="3">
    <source>
        <dbReference type="EMBL" id="SHJ28655.1"/>
    </source>
</evidence>
<dbReference type="SUPFAM" id="SSF52172">
    <property type="entry name" value="CheY-like"/>
    <property type="match status" value="1"/>
</dbReference>
<dbReference type="Pfam" id="PF00072">
    <property type="entry name" value="Response_reg"/>
    <property type="match status" value="1"/>
</dbReference>
<organism evidence="3 4">
    <name type="scientific">Flavobacterium haoranii</name>
    <dbReference type="NCBI Taxonomy" id="683124"/>
    <lineage>
        <taxon>Bacteria</taxon>
        <taxon>Pseudomonadati</taxon>
        <taxon>Bacteroidota</taxon>
        <taxon>Flavobacteriia</taxon>
        <taxon>Flavobacteriales</taxon>
        <taxon>Flavobacteriaceae</taxon>
        <taxon>Flavobacterium</taxon>
    </lineage>
</organism>
<feature type="domain" description="Response regulatory" evidence="2">
    <location>
        <begin position="4"/>
        <end position="132"/>
    </location>
</feature>
<protein>
    <submittedName>
        <fullName evidence="3">DNA-binding response regulator, NarL/FixJ family, contains REC and HTH domains</fullName>
    </submittedName>
</protein>
<dbReference type="GO" id="GO:0003677">
    <property type="term" value="F:DNA binding"/>
    <property type="evidence" value="ECO:0007669"/>
    <property type="project" value="UniProtKB-KW"/>
</dbReference>
<gene>
    <name evidence="3" type="ORF">SAMN05444337_1740</name>
</gene>
<dbReference type="InterPro" id="IPR011006">
    <property type="entry name" value="CheY-like_superfamily"/>
</dbReference>
<keyword evidence="3" id="KW-0238">DNA-binding</keyword>
<proteinExistence type="predicted"/>
<dbReference type="STRING" id="683124.SAMN05444337_1740"/>
<keyword evidence="4" id="KW-1185">Reference proteome</keyword>
<evidence type="ECO:0000256" key="1">
    <source>
        <dbReference type="PROSITE-ProRule" id="PRU00169"/>
    </source>
</evidence>
<evidence type="ECO:0000313" key="4">
    <source>
        <dbReference type="Proteomes" id="UP000184232"/>
    </source>
</evidence>
<dbReference type="RefSeq" id="WP_072784158.1">
    <property type="nucleotide sequence ID" value="NZ_CP045292.1"/>
</dbReference>
<sequence>MFKKVLIAEDFDSINIAVKQTLENLGIQEVQYAKYCDDALLKFKKAKQNLEPFDLLITDLSFVEDYRKVEIPSGDKLIEAIKKIEPTLNIIVYSVEDKAHTIKSLFEKQNINAYVHKGRNSIDQLKKAIEALLQEQTYITPDLAHLLQDKTTKEIDHYDIALLTHLANGVPLENMETVFKKLNITPNSKSTIEKRVAKLKDYFKANNNIHLIAIAKDLGII</sequence>
<feature type="modified residue" description="4-aspartylphosphate" evidence="1">
    <location>
        <position position="59"/>
    </location>
</feature>
<dbReference type="Proteomes" id="UP000184232">
    <property type="component" value="Unassembled WGS sequence"/>
</dbReference>
<dbReference type="Gene3D" id="3.40.50.2300">
    <property type="match status" value="1"/>
</dbReference>
<accession>A0A1M6I2J6</accession>